<dbReference type="SUPFAM" id="SSF55120">
    <property type="entry name" value="Pseudouridine synthase"/>
    <property type="match status" value="1"/>
</dbReference>
<keyword evidence="2" id="KW-0694">RNA-binding</keyword>
<dbReference type="Gene3D" id="3.30.2350.10">
    <property type="entry name" value="Pseudouridine synthase"/>
    <property type="match status" value="1"/>
</dbReference>
<feature type="domain" description="Pseudouridine synthase RsuA/RluA-like" evidence="3">
    <location>
        <begin position="55"/>
        <end position="196"/>
    </location>
</feature>
<dbReference type="PROSITE" id="PS01129">
    <property type="entry name" value="PSI_RLU"/>
    <property type="match status" value="1"/>
</dbReference>
<evidence type="ECO:0000256" key="1">
    <source>
        <dbReference type="ARBA" id="ARBA00010876"/>
    </source>
</evidence>
<dbReference type="InterPro" id="IPR006224">
    <property type="entry name" value="PsdUridine_synth_RluA-like_CS"/>
</dbReference>
<dbReference type="CDD" id="cd02869">
    <property type="entry name" value="PseudoU_synth_RluA_like"/>
    <property type="match status" value="1"/>
</dbReference>
<reference evidence="4 5" key="1">
    <citation type="submission" date="2018-04" db="EMBL/GenBank/DDBJ databases">
        <title>Marixanthomonas spongiae HN-E44 sp. nov., isolated from a marine sponge.</title>
        <authorList>
            <person name="Luo L."/>
            <person name="Zhuang L."/>
        </authorList>
    </citation>
    <scope>NUCLEOTIDE SEQUENCE [LARGE SCALE GENOMIC DNA]</scope>
    <source>
        <strain evidence="4 5">HN-E44</strain>
    </source>
</reference>
<evidence type="ECO:0000313" key="5">
    <source>
        <dbReference type="Proteomes" id="UP000245962"/>
    </source>
</evidence>
<proteinExistence type="inferred from homology"/>
<gene>
    <name evidence="4" type="ORF">DDV96_11565</name>
</gene>
<evidence type="ECO:0000313" key="4">
    <source>
        <dbReference type="EMBL" id="PVW13788.1"/>
    </source>
</evidence>
<dbReference type="Pfam" id="PF00849">
    <property type="entry name" value="PseudoU_synth_2"/>
    <property type="match status" value="1"/>
</dbReference>
<dbReference type="Proteomes" id="UP000245962">
    <property type="component" value="Unassembled WGS sequence"/>
</dbReference>
<dbReference type="GO" id="GO:0003723">
    <property type="term" value="F:RNA binding"/>
    <property type="evidence" value="ECO:0007669"/>
    <property type="project" value="UniProtKB-KW"/>
</dbReference>
<dbReference type="GO" id="GO:0000455">
    <property type="term" value="P:enzyme-directed rRNA pseudouridine synthesis"/>
    <property type="evidence" value="ECO:0007669"/>
    <property type="project" value="TreeGrafter"/>
</dbReference>
<comment type="similarity">
    <text evidence="1">Belongs to the pseudouridine synthase RluA family.</text>
</comment>
<dbReference type="GO" id="GO:0009982">
    <property type="term" value="F:pseudouridine synthase activity"/>
    <property type="evidence" value="ECO:0007669"/>
    <property type="project" value="InterPro"/>
</dbReference>
<dbReference type="OrthoDB" id="9807829at2"/>
<dbReference type="PANTHER" id="PTHR21600">
    <property type="entry name" value="MITOCHONDRIAL RNA PSEUDOURIDINE SYNTHASE"/>
    <property type="match status" value="1"/>
</dbReference>
<dbReference type="RefSeq" id="WP_116694921.1">
    <property type="nucleotide sequence ID" value="NZ_QEHR01000007.1"/>
</dbReference>
<dbReference type="EMBL" id="QEHR01000007">
    <property type="protein sequence ID" value="PVW13788.1"/>
    <property type="molecule type" value="Genomic_DNA"/>
</dbReference>
<comment type="caution">
    <text evidence="4">The sequence shown here is derived from an EMBL/GenBank/DDBJ whole genome shotgun (WGS) entry which is preliminary data.</text>
</comment>
<sequence>MKKAIDKGLVSVNGVVAKTGTFLKGGETVTLSSEGNKTSKPILQLPLKICFENDHLAIINKPCGILVSGNKKKTIANALVHNLTKSGATDALLRPKPVHRLDFPTSGLLLIAKTHATVMALNKLFEDRKVKKTYHAVTYGKMPLSGTITTKVNGKDAFTEYKVLQTVPSDRFDCLNLVELFPKTGRKHQIRVHLSSFGTPILGDKNYGKEGLVLKGKGLFLNASKLEFIDPITDEFISVTTALPKKFKKIFPKN</sequence>
<protein>
    <submittedName>
        <fullName evidence="4">RNA pseudouridine synthase</fullName>
    </submittedName>
</protein>
<accession>A0A2U0HY77</accession>
<dbReference type="GO" id="GO:0140098">
    <property type="term" value="F:catalytic activity, acting on RNA"/>
    <property type="evidence" value="ECO:0007669"/>
    <property type="project" value="UniProtKB-ARBA"/>
</dbReference>
<name>A0A2U0HY77_9FLAO</name>
<organism evidence="4 5">
    <name type="scientific">Marixanthomonas spongiae</name>
    <dbReference type="NCBI Taxonomy" id="2174845"/>
    <lineage>
        <taxon>Bacteria</taxon>
        <taxon>Pseudomonadati</taxon>
        <taxon>Bacteroidota</taxon>
        <taxon>Flavobacteriia</taxon>
        <taxon>Flavobacteriales</taxon>
        <taxon>Flavobacteriaceae</taxon>
        <taxon>Marixanthomonas</taxon>
    </lineage>
</organism>
<dbReference type="InterPro" id="IPR050188">
    <property type="entry name" value="RluA_PseudoU_synthase"/>
</dbReference>
<dbReference type="InterPro" id="IPR020103">
    <property type="entry name" value="PsdUridine_synth_cat_dom_sf"/>
</dbReference>
<evidence type="ECO:0000259" key="3">
    <source>
        <dbReference type="Pfam" id="PF00849"/>
    </source>
</evidence>
<dbReference type="PROSITE" id="PS50889">
    <property type="entry name" value="S4"/>
    <property type="match status" value="1"/>
</dbReference>
<dbReference type="InterPro" id="IPR006145">
    <property type="entry name" value="PsdUridine_synth_RsuA/RluA"/>
</dbReference>
<dbReference type="PANTHER" id="PTHR21600:SF87">
    <property type="entry name" value="RNA PSEUDOURIDYLATE SYNTHASE DOMAIN-CONTAINING PROTEIN 1"/>
    <property type="match status" value="1"/>
</dbReference>
<keyword evidence="5" id="KW-1185">Reference proteome</keyword>
<dbReference type="AlphaFoldDB" id="A0A2U0HY77"/>
<evidence type="ECO:0000256" key="2">
    <source>
        <dbReference type="PROSITE-ProRule" id="PRU00182"/>
    </source>
</evidence>